<dbReference type="AlphaFoldDB" id="A0A9J6CEG1"/>
<dbReference type="Gene3D" id="3.40.525.10">
    <property type="entry name" value="CRAL-TRIO lipid binding domain"/>
    <property type="match status" value="1"/>
</dbReference>
<protein>
    <recommendedName>
        <fullName evidence="1">CRAL-TRIO domain-containing protein</fullName>
    </recommendedName>
</protein>
<feature type="domain" description="CRAL-TRIO" evidence="1">
    <location>
        <begin position="78"/>
        <end position="243"/>
    </location>
</feature>
<proteinExistence type="predicted"/>
<dbReference type="SUPFAM" id="SSF52087">
    <property type="entry name" value="CRAL/TRIO domain"/>
    <property type="match status" value="1"/>
</dbReference>
<dbReference type="SUPFAM" id="SSF46938">
    <property type="entry name" value="CRAL/TRIO N-terminal domain"/>
    <property type="match status" value="1"/>
</dbReference>
<dbReference type="Pfam" id="PF00650">
    <property type="entry name" value="CRAL_TRIO"/>
    <property type="match status" value="1"/>
</dbReference>
<keyword evidence="3" id="KW-1185">Reference proteome</keyword>
<accession>A0A9J6CEG1</accession>
<name>A0A9J6CEG1_POLVA</name>
<dbReference type="GO" id="GO:0016020">
    <property type="term" value="C:membrane"/>
    <property type="evidence" value="ECO:0007669"/>
    <property type="project" value="TreeGrafter"/>
</dbReference>
<organism evidence="2 3">
    <name type="scientific">Polypedilum vanderplanki</name>
    <name type="common">Sleeping chironomid midge</name>
    <dbReference type="NCBI Taxonomy" id="319348"/>
    <lineage>
        <taxon>Eukaryota</taxon>
        <taxon>Metazoa</taxon>
        <taxon>Ecdysozoa</taxon>
        <taxon>Arthropoda</taxon>
        <taxon>Hexapoda</taxon>
        <taxon>Insecta</taxon>
        <taxon>Pterygota</taxon>
        <taxon>Neoptera</taxon>
        <taxon>Endopterygota</taxon>
        <taxon>Diptera</taxon>
        <taxon>Nematocera</taxon>
        <taxon>Chironomoidea</taxon>
        <taxon>Chironomidae</taxon>
        <taxon>Chironominae</taxon>
        <taxon>Polypedilum</taxon>
        <taxon>Polypedilum</taxon>
    </lineage>
</organism>
<dbReference type="Proteomes" id="UP001107558">
    <property type="component" value="Chromosome 1"/>
</dbReference>
<dbReference type="EMBL" id="JADBJN010000001">
    <property type="protein sequence ID" value="KAG5680476.1"/>
    <property type="molecule type" value="Genomic_DNA"/>
</dbReference>
<dbReference type="PANTHER" id="PTHR10174:SF222">
    <property type="entry name" value="GH10083P-RELATED"/>
    <property type="match status" value="1"/>
</dbReference>
<dbReference type="Gene3D" id="1.10.8.20">
    <property type="entry name" value="N-terminal domain of phosphatidylinositol transfer protein sec14p"/>
    <property type="match status" value="1"/>
</dbReference>
<sequence length="291" mass="33930">MEFKRISEDELKERLKVFKKEISAKGNIPENLNEIILLRYLKFFNGNVEKSLKRLIGSMEVRKSYPHIFFNRDTNDPLLGQLSDQVEMVLLPKLTPENNRIIVTRLIDFSTDNLPEMDETLRISSMIFDIAAITPENNGSLADGEVLIYDLNGLTAKHFTKLSFSSLRGFFRYMSEAHLMRIREIHLINCSSLVDKLVMLIRPFVGKAMQIMHFHQPDSTTLFDFVPMDVIPVELGGTDESIIKSKIYWIKKTEEHREFIINDEQWKFTDARSDEDEEENIEDNFSYMGFC</sequence>
<evidence type="ECO:0000313" key="2">
    <source>
        <dbReference type="EMBL" id="KAG5680476.1"/>
    </source>
</evidence>
<dbReference type="PROSITE" id="PS50191">
    <property type="entry name" value="CRAL_TRIO"/>
    <property type="match status" value="1"/>
</dbReference>
<reference evidence="2" key="1">
    <citation type="submission" date="2021-03" db="EMBL/GenBank/DDBJ databases">
        <title>Chromosome level genome of the anhydrobiotic midge Polypedilum vanderplanki.</title>
        <authorList>
            <person name="Yoshida Y."/>
            <person name="Kikawada T."/>
            <person name="Gusev O."/>
        </authorList>
    </citation>
    <scope>NUCLEOTIDE SEQUENCE</scope>
    <source>
        <strain evidence="2">NIAS01</strain>
        <tissue evidence="2">Whole body or cell culture</tissue>
    </source>
</reference>
<dbReference type="OrthoDB" id="6682367at2759"/>
<gene>
    <name evidence="2" type="ORF">PVAND_009984</name>
</gene>
<dbReference type="InterPro" id="IPR036865">
    <property type="entry name" value="CRAL-TRIO_dom_sf"/>
</dbReference>
<dbReference type="CDD" id="cd00170">
    <property type="entry name" value="SEC14"/>
    <property type="match status" value="1"/>
</dbReference>
<comment type="caution">
    <text evidence="2">The sequence shown here is derived from an EMBL/GenBank/DDBJ whole genome shotgun (WGS) entry which is preliminary data.</text>
</comment>
<dbReference type="PANTHER" id="PTHR10174">
    <property type="entry name" value="ALPHA-TOCOPHEROL TRANSFER PROTEIN-RELATED"/>
    <property type="match status" value="1"/>
</dbReference>
<dbReference type="InterPro" id="IPR001251">
    <property type="entry name" value="CRAL-TRIO_dom"/>
</dbReference>
<evidence type="ECO:0000259" key="1">
    <source>
        <dbReference type="PROSITE" id="PS50191"/>
    </source>
</evidence>
<dbReference type="InterPro" id="IPR036273">
    <property type="entry name" value="CRAL/TRIO_N_dom_sf"/>
</dbReference>
<dbReference type="GO" id="GO:1902936">
    <property type="term" value="F:phosphatidylinositol bisphosphate binding"/>
    <property type="evidence" value="ECO:0007669"/>
    <property type="project" value="TreeGrafter"/>
</dbReference>
<evidence type="ECO:0000313" key="3">
    <source>
        <dbReference type="Proteomes" id="UP001107558"/>
    </source>
</evidence>